<evidence type="ECO:0000313" key="1">
    <source>
        <dbReference type="EMBL" id="SUV52377.1"/>
    </source>
</evidence>
<dbReference type="InterPro" id="IPR046219">
    <property type="entry name" value="DUF6252"/>
</dbReference>
<dbReference type="Proteomes" id="UP000255515">
    <property type="component" value="Unassembled WGS sequence"/>
</dbReference>
<dbReference type="EMBL" id="UFTJ01000003">
    <property type="protein sequence ID" value="SUV52377.1"/>
    <property type="molecule type" value="Genomic_DNA"/>
</dbReference>
<dbReference type="AlphaFoldDB" id="A0A380ZSN8"/>
<dbReference type="Pfam" id="PF19765">
    <property type="entry name" value="DUF6252"/>
    <property type="match status" value="1"/>
</dbReference>
<protein>
    <submittedName>
        <fullName evidence="1">Uncharacterized protein</fullName>
    </submittedName>
</protein>
<sequence>MTRTKAFIWLKASVILLFMGCRGSSDEVSLESDYFIRAKVNGELVEVKGDIASYVSTVAFNIQGTTLNLYRPKGFTLSIYPNDVQGTGSYTMQSGSDVIVVGQYFEGTDTYSTLAHPNGGITITKYDKEQKIVEGTFHFVGYKDGNGPEKKLISEGEFRCKGL</sequence>
<proteinExistence type="predicted"/>
<evidence type="ECO:0000313" key="2">
    <source>
        <dbReference type="Proteomes" id="UP000255515"/>
    </source>
</evidence>
<gene>
    <name evidence="1" type="ORF">NCTC11661_01515</name>
</gene>
<organism evidence="1 2">
    <name type="scientific">Bergeyella zoohelcum</name>
    <dbReference type="NCBI Taxonomy" id="1015"/>
    <lineage>
        <taxon>Bacteria</taxon>
        <taxon>Pseudomonadati</taxon>
        <taxon>Bacteroidota</taxon>
        <taxon>Flavobacteriia</taxon>
        <taxon>Flavobacteriales</taxon>
        <taxon>Weeksellaceae</taxon>
        <taxon>Bergeyella</taxon>
    </lineage>
</organism>
<name>A0A380ZSN8_9FLAO</name>
<dbReference type="RefSeq" id="WP_002664761.1">
    <property type="nucleotide sequence ID" value="NZ_UFTJ01000003.1"/>
</dbReference>
<accession>A0A380ZSN8</accession>
<reference evidence="1 2" key="1">
    <citation type="submission" date="2018-06" db="EMBL/GenBank/DDBJ databases">
        <authorList>
            <consortium name="Pathogen Informatics"/>
            <person name="Doyle S."/>
        </authorList>
    </citation>
    <scope>NUCLEOTIDE SEQUENCE [LARGE SCALE GENOMIC DNA]</scope>
    <source>
        <strain evidence="1 2">NCTC11661</strain>
    </source>
</reference>